<feature type="domain" description="Peptidase C-terminal archaeal/bacterial" evidence="8">
    <location>
        <begin position="438"/>
        <end position="499"/>
    </location>
</feature>
<comment type="caution">
    <text evidence="10">The sequence shown here is derived from an EMBL/GenBank/DDBJ whole genome shotgun (WGS) entry which is preliminary data.</text>
</comment>
<sequence length="515" mass="55299">MHQLKKAALIVAAGLAFSQSAFAAEKTVWITLGDTAYRQLQQAMPAVRSVQNSQQSVAGFKAATHHNEAVHVVQLSETQLLKLSGIVHQKLNRCGGFIQHSTKEEAVTALYAQPKTLAALARPSYTIDNQTIVSPMVAQMQATNIAQTIIDLSNFTNRYYKTTAGTNASNWLLNKWKTMSSARSDILVEQFTHSGYPQKSVILTINGTDNAAETVVLGAHLDSINLNGTTETTRAPGADDDASGIASLTEILRTMLANNYKPRRTIKLIGYAAEEVGLLGSKDIAASFKAKNANVVGVMQLDMTNYKGSPLDIYLYTDYTDSAQNQFVANLITTYQPTLKIGYDKCGYGCSDHASWYNQGYPASMPFETAFNQDNPNIHTANDTFQNAGGNADHSLKFARLGLSFAVELASDGPAAGDKVENFSGSLTKGQSKSFGPFKLKAGGTLTASTTGTGDMDLYVRKVSVPTTTTYDCKSDGSSSTENCTANSTTNTDVYVLVSGYAAGNYALKVSYPAQ</sequence>
<dbReference type="EMBL" id="BMYU01000002">
    <property type="protein sequence ID" value="GGX35295.1"/>
    <property type="molecule type" value="Genomic_DNA"/>
</dbReference>
<gene>
    <name evidence="10" type="ORF">GCM10010946_10850</name>
</gene>
<dbReference type="PIRSF" id="PIRSF036685">
    <property type="entry name" value="BacLeuNPeptidase"/>
    <property type="match status" value="1"/>
</dbReference>
<reference evidence="11" key="1">
    <citation type="journal article" date="2019" name="Int. J. Syst. Evol. Microbiol.">
        <title>The Global Catalogue of Microorganisms (GCM) 10K type strain sequencing project: providing services to taxonomists for standard genome sequencing and annotation.</title>
        <authorList>
            <consortium name="The Broad Institute Genomics Platform"/>
            <consortium name="The Broad Institute Genome Sequencing Center for Infectious Disease"/>
            <person name="Wu L."/>
            <person name="Ma J."/>
        </authorList>
    </citation>
    <scope>NUCLEOTIDE SEQUENCE [LARGE SCALE GENOMIC DNA]</scope>
    <source>
        <strain evidence="11">KCTC 23917</strain>
    </source>
</reference>
<dbReference type="Gene3D" id="3.40.630.10">
    <property type="entry name" value="Zn peptidases"/>
    <property type="match status" value="1"/>
</dbReference>
<dbReference type="Proteomes" id="UP000653343">
    <property type="component" value="Unassembled WGS sequence"/>
</dbReference>
<evidence type="ECO:0000259" key="8">
    <source>
        <dbReference type="Pfam" id="PF04151"/>
    </source>
</evidence>
<keyword evidence="4 7" id="KW-0732">Signal</keyword>
<dbReference type="InterPro" id="IPR007280">
    <property type="entry name" value="Peptidase_C_arc/bac"/>
</dbReference>
<accession>A0ABQ2XWR8</accession>
<keyword evidence="6" id="KW-0862">Zinc</keyword>
<evidence type="ECO:0000256" key="3">
    <source>
        <dbReference type="ARBA" id="ARBA00022723"/>
    </source>
</evidence>
<dbReference type="InterPro" id="IPR012189">
    <property type="entry name" value="Pept_M28E_Ap1"/>
</dbReference>
<dbReference type="GO" id="GO:0004177">
    <property type="term" value="F:aminopeptidase activity"/>
    <property type="evidence" value="ECO:0007669"/>
    <property type="project" value="UniProtKB-KW"/>
</dbReference>
<feature type="chain" id="PRO_5047125729" evidence="7">
    <location>
        <begin position="24"/>
        <end position="515"/>
    </location>
</feature>
<dbReference type="InterPro" id="IPR045175">
    <property type="entry name" value="M28_fam"/>
</dbReference>
<evidence type="ECO:0000313" key="10">
    <source>
        <dbReference type="EMBL" id="GGX35295.1"/>
    </source>
</evidence>
<keyword evidence="1 10" id="KW-0031">Aminopeptidase</keyword>
<name>A0ABQ2XWR8_9BURK</name>
<evidence type="ECO:0000256" key="6">
    <source>
        <dbReference type="ARBA" id="ARBA00022833"/>
    </source>
</evidence>
<feature type="signal peptide" evidence="7">
    <location>
        <begin position="1"/>
        <end position="23"/>
    </location>
</feature>
<evidence type="ECO:0000256" key="4">
    <source>
        <dbReference type="ARBA" id="ARBA00022729"/>
    </source>
</evidence>
<protein>
    <submittedName>
        <fullName evidence="10">Aminopeptidase</fullName>
    </submittedName>
</protein>
<evidence type="ECO:0000313" key="11">
    <source>
        <dbReference type="Proteomes" id="UP000653343"/>
    </source>
</evidence>
<evidence type="ECO:0000256" key="2">
    <source>
        <dbReference type="ARBA" id="ARBA00022670"/>
    </source>
</evidence>
<dbReference type="PANTHER" id="PTHR12147">
    <property type="entry name" value="METALLOPEPTIDASE M28 FAMILY MEMBER"/>
    <property type="match status" value="1"/>
</dbReference>
<proteinExistence type="predicted"/>
<keyword evidence="3" id="KW-0479">Metal-binding</keyword>
<dbReference type="PANTHER" id="PTHR12147:SF56">
    <property type="entry name" value="AMINOPEPTIDASE YDR415C-RELATED"/>
    <property type="match status" value="1"/>
</dbReference>
<evidence type="ECO:0000256" key="7">
    <source>
        <dbReference type="SAM" id="SignalP"/>
    </source>
</evidence>
<evidence type="ECO:0000256" key="1">
    <source>
        <dbReference type="ARBA" id="ARBA00022438"/>
    </source>
</evidence>
<evidence type="ECO:0000256" key="5">
    <source>
        <dbReference type="ARBA" id="ARBA00022801"/>
    </source>
</evidence>
<organism evidence="10 11">
    <name type="scientific">Undibacterium squillarum</name>
    <dbReference type="NCBI Taxonomy" id="1131567"/>
    <lineage>
        <taxon>Bacteria</taxon>
        <taxon>Pseudomonadati</taxon>
        <taxon>Pseudomonadota</taxon>
        <taxon>Betaproteobacteria</taxon>
        <taxon>Burkholderiales</taxon>
        <taxon>Oxalobacteraceae</taxon>
        <taxon>Undibacterium</taxon>
    </lineage>
</organism>
<dbReference type="InterPro" id="IPR007484">
    <property type="entry name" value="Peptidase_M28"/>
</dbReference>
<feature type="domain" description="Peptidase M28" evidence="9">
    <location>
        <begin position="201"/>
        <end position="389"/>
    </location>
</feature>
<dbReference type="Pfam" id="PF04151">
    <property type="entry name" value="PPC"/>
    <property type="match status" value="1"/>
</dbReference>
<keyword evidence="11" id="KW-1185">Reference proteome</keyword>
<keyword evidence="2" id="KW-0645">Protease</keyword>
<evidence type="ECO:0000259" key="9">
    <source>
        <dbReference type="Pfam" id="PF04389"/>
    </source>
</evidence>
<keyword evidence="5" id="KW-0378">Hydrolase</keyword>
<dbReference type="Gene3D" id="2.60.120.380">
    <property type="match status" value="1"/>
</dbReference>
<dbReference type="SUPFAM" id="SSF53187">
    <property type="entry name" value="Zn-dependent exopeptidases"/>
    <property type="match status" value="1"/>
</dbReference>
<dbReference type="Pfam" id="PF04389">
    <property type="entry name" value="Peptidase_M28"/>
    <property type="match status" value="1"/>
</dbReference>
<dbReference type="RefSeq" id="WP_189356034.1">
    <property type="nucleotide sequence ID" value="NZ_BMYU01000002.1"/>
</dbReference>